<protein>
    <submittedName>
        <fullName evidence="3">Protein c20orf43</fullName>
    </submittedName>
</protein>
<organism evidence="3 4">
    <name type="scientific">Anaeramoeba flamelloides</name>
    <dbReference type="NCBI Taxonomy" id="1746091"/>
    <lineage>
        <taxon>Eukaryota</taxon>
        <taxon>Metamonada</taxon>
        <taxon>Anaeramoebidae</taxon>
        <taxon>Anaeramoeba</taxon>
    </lineage>
</organism>
<evidence type="ECO:0000313" key="4">
    <source>
        <dbReference type="Proteomes" id="UP001146793"/>
    </source>
</evidence>
<gene>
    <name evidence="3" type="ORF">M0812_17959</name>
</gene>
<dbReference type="PANTHER" id="PTHR12775">
    <property type="entry name" value="PROTEIN C20ORF43 HOMOLOG"/>
    <property type="match status" value="1"/>
</dbReference>
<dbReference type="EMBL" id="JANTQA010000036">
    <property type="protein sequence ID" value="KAJ3435917.1"/>
    <property type="molecule type" value="Genomic_DNA"/>
</dbReference>
<accession>A0AAV7Z6H9</accession>
<evidence type="ECO:0000256" key="2">
    <source>
        <dbReference type="SAM" id="MobiDB-lite"/>
    </source>
</evidence>
<feature type="compositionally biased region" description="Basic and acidic residues" evidence="2">
    <location>
        <begin position="237"/>
        <end position="255"/>
    </location>
</feature>
<dbReference type="InterPro" id="IPR006735">
    <property type="entry name" value="Rtf2"/>
</dbReference>
<dbReference type="Proteomes" id="UP001146793">
    <property type="component" value="Unassembled WGS sequence"/>
</dbReference>
<evidence type="ECO:0000313" key="3">
    <source>
        <dbReference type="EMBL" id="KAJ3435917.1"/>
    </source>
</evidence>
<dbReference type="Pfam" id="PF04641">
    <property type="entry name" value="Rtf2"/>
    <property type="match status" value="1"/>
</dbReference>
<comment type="caution">
    <text evidence="3">The sequence shown here is derived from an EMBL/GenBank/DDBJ whole genome shotgun (WGS) entry which is preliminary data.</text>
</comment>
<dbReference type="PANTHER" id="PTHR12775:SF0">
    <property type="entry name" value="REPLICATION TERMINATION FACTOR 2"/>
    <property type="match status" value="1"/>
</dbReference>
<dbReference type="GO" id="GO:0005634">
    <property type="term" value="C:nucleus"/>
    <property type="evidence" value="ECO:0007669"/>
    <property type="project" value="TreeGrafter"/>
</dbReference>
<feature type="region of interest" description="Disordered" evidence="2">
    <location>
        <begin position="1"/>
        <end position="21"/>
    </location>
</feature>
<dbReference type="GO" id="GO:0006274">
    <property type="term" value="P:DNA replication termination"/>
    <property type="evidence" value="ECO:0007669"/>
    <property type="project" value="TreeGrafter"/>
</dbReference>
<reference evidence="3" key="1">
    <citation type="submission" date="2022-08" db="EMBL/GenBank/DDBJ databases">
        <title>Novel sulphate-reducing endosymbionts in the free-living metamonad Anaeramoeba.</title>
        <authorList>
            <person name="Jerlstrom-Hultqvist J."/>
            <person name="Cepicka I."/>
            <person name="Gallot-Lavallee L."/>
            <person name="Salas-Leiva D."/>
            <person name="Curtis B.A."/>
            <person name="Zahonova K."/>
            <person name="Pipaliya S."/>
            <person name="Dacks J."/>
            <person name="Roger A.J."/>
        </authorList>
    </citation>
    <scope>NUCLEOTIDE SEQUENCE</scope>
    <source>
        <strain evidence="3">Busselton2</strain>
    </source>
</reference>
<feature type="region of interest" description="Disordered" evidence="2">
    <location>
        <begin position="178"/>
        <end position="210"/>
    </location>
</feature>
<dbReference type="CDD" id="cd16653">
    <property type="entry name" value="RING-like_Rtf2"/>
    <property type="match status" value="1"/>
</dbReference>
<dbReference type="AlphaFoldDB" id="A0AAV7Z6H9"/>
<feature type="compositionally biased region" description="Basic residues" evidence="2">
    <location>
        <begin position="178"/>
        <end position="201"/>
    </location>
</feature>
<feature type="compositionally biased region" description="Basic and acidic residues" evidence="2">
    <location>
        <begin position="266"/>
        <end position="282"/>
    </location>
</feature>
<dbReference type="SUPFAM" id="SSF57850">
    <property type="entry name" value="RING/U-box"/>
    <property type="match status" value="1"/>
</dbReference>
<sequence length="325" mass="38149">MGADGGSLPHRAEMVKTKKGRRTVNRQVNRIKWSCCTLTKKPLEEPVVLCPLGRLFNKQDLLVALMKKKLPNEYSYITSIKDLITLKLTQNKNYSMQSGEENVTRFICPISGIEMNGLSKFVAFSKCGHVVAKTSIEKLQLKACPLCDQILNKNDIKIINPDRKYQKFLLKQIILNKKKKQRKKKRNKNKKSSSRKRKTKTNTKTIEKIDNNLEKEKEKISPNIEKKKLIKKESISLTKKSDKNKRKEKEKENKIKQILKKKKINKEKEKEKEKETEKEKESNIIKKVNKGRVYNSIFFTEKDREKFKDPRFMFTRGDLFDNKKI</sequence>
<comment type="similarity">
    <text evidence="1">Belongs to the rtf2 family.</text>
</comment>
<feature type="region of interest" description="Disordered" evidence="2">
    <location>
        <begin position="237"/>
        <end position="282"/>
    </location>
</feature>
<dbReference type="InterPro" id="IPR027799">
    <property type="entry name" value="Rtf2_RING-finger"/>
</dbReference>
<name>A0AAV7Z6H9_9EUKA</name>
<proteinExistence type="inferred from homology"/>
<evidence type="ECO:0000256" key="1">
    <source>
        <dbReference type="ARBA" id="ARBA00009885"/>
    </source>
</evidence>